<dbReference type="NCBIfam" id="TIGR02968">
    <property type="entry name" value="succ_dehyd_anc"/>
    <property type="match status" value="1"/>
</dbReference>
<protein>
    <recommendedName>
        <fullName evidence="16">Succinate dehydrogenase hydrophobic membrane anchor subunit</fullName>
    </recommendedName>
</protein>
<evidence type="ECO:0000256" key="8">
    <source>
        <dbReference type="ARBA" id="ARBA00022692"/>
    </source>
</evidence>
<gene>
    <name evidence="15" type="ORF">METZ01_LOCUS132222</name>
</gene>
<keyword evidence="7" id="KW-0349">Heme</keyword>
<evidence type="ECO:0000256" key="11">
    <source>
        <dbReference type="ARBA" id="ARBA00022989"/>
    </source>
</evidence>
<keyword evidence="13 14" id="KW-0472">Membrane</keyword>
<keyword evidence="5" id="KW-0813">Transport</keyword>
<keyword evidence="9" id="KW-0479">Metal-binding</keyword>
<evidence type="ECO:0000313" key="15">
    <source>
        <dbReference type="EMBL" id="SVA79368.1"/>
    </source>
</evidence>
<dbReference type="InterPro" id="IPR014312">
    <property type="entry name" value="Succ_DH_anchor"/>
</dbReference>
<reference evidence="15" key="1">
    <citation type="submission" date="2018-05" db="EMBL/GenBank/DDBJ databases">
        <authorList>
            <person name="Lanie J.A."/>
            <person name="Ng W.-L."/>
            <person name="Kazmierczak K.M."/>
            <person name="Andrzejewski T.M."/>
            <person name="Davidsen T.M."/>
            <person name="Wayne K.J."/>
            <person name="Tettelin H."/>
            <person name="Glass J.I."/>
            <person name="Rusch D."/>
            <person name="Podicherti R."/>
            <person name="Tsui H.-C.T."/>
            <person name="Winkler M.E."/>
        </authorList>
    </citation>
    <scope>NUCLEOTIDE SEQUENCE</scope>
</reference>
<evidence type="ECO:0000256" key="12">
    <source>
        <dbReference type="ARBA" id="ARBA00023004"/>
    </source>
</evidence>
<sequence>MINATKKWIFLKASSIVLVPLMAWFVINLVSIYDKDYVDIVNFFSTQPSKFLTSLLMIVAFFYSSLSISEIFEDYIHDEKIKNFANKTLNIFAIIIPLFAIVIIFNLTL</sequence>
<evidence type="ECO:0000256" key="2">
    <source>
        <dbReference type="ARBA" id="ARBA00004050"/>
    </source>
</evidence>
<proteinExistence type="predicted"/>
<dbReference type="GO" id="GO:0016020">
    <property type="term" value="C:membrane"/>
    <property type="evidence" value="ECO:0007669"/>
    <property type="project" value="UniProtKB-SubCell"/>
</dbReference>
<feature type="transmembrane region" description="Helical" evidence="14">
    <location>
        <begin position="89"/>
        <end position="108"/>
    </location>
</feature>
<comment type="cofactor">
    <cofactor evidence="1">
        <name>heme</name>
        <dbReference type="ChEBI" id="CHEBI:30413"/>
    </cofactor>
</comment>
<dbReference type="SUPFAM" id="SSF81343">
    <property type="entry name" value="Fumarate reductase respiratory complex transmembrane subunits"/>
    <property type="match status" value="1"/>
</dbReference>
<organism evidence="15">
    <name type="scientific">marine metagenome</name>
    <dbReference type="NCBI Taxonomy" id="408172"/>
    <lineage>
        <taxon>unclassified sequences</taxon>
        <taxon>metagenomes</taxon>
        <taxon>ecological metagenomes</taxon>
    </lineage>
</organism>
<evidence type="ECO:0000256" key="13">
    <source>
        <dbReference type="ARBA" id="ARBA00023136"/>
    </source>
</evidence>
<keyword evidence="12" id="KW-0408">Iron</keyword>
<comment type="pathway">
    <text evidence="4">Carbohydrate metabolism; tricarboxylic acid cycle.</text>
</comment>
<evidence type="ECO:0000256" key="3">
    <source>
        <dbReference type="ARBA" id="ARBA00004141"/>
    </source>
</evidence>
<dbReference type="GO" id="GO:0046872">
    <property type="term" value="F:metal ion binding"/>
    <property type="evidence" value="ECO:0007669"/>
    <property type="project" value="UniProtKB-KW"/>
</dbReference>
<comment type="subcellular location">
    <subcellularLocation>
        <location evidence="3">Membrane</location>
        <topology evidence="3">Multi-pass membrane protein</topology>
    </subcellularLocation>
</comment>
<dbReference type="InterPro" id="IPR034804">
    <property type="entry name" value="SQR/QFR_C/D"/>
</dbReference>
<dbReference type="EMBL" id="UINC01018825">
    <property type="protein sequence ID" value="SVA79368.1"/>
    <property type="molecule type" value="Genomic_DNA"/>
</dbReference>
<evidence type="ECO:0000256" key="5">
    <source>
        <dbReference type="ARBA" id="ARBA00022448"/>
    </source>
</evidence>
<dbReference type="GO" id="GO:0020037">
    <property type="term" value="F:heme binding"/>
    <property type="evidence" value="ECO:0007669"/>
    <property type="project" value="InterPro"/>
</dbReference>
<dbReference type="Gene3D" id="1.20.1300.10">
    <property type="entry name" value="Fumarate reductase/succinate dehydrogenase, transmembrane subunit"/>
    <property type="match status" value="1"/>
</dbReference>
<keyword evidence="6" id="KW-0816">Tricarboxylic acid cycle</keyword>
<dbReference type="GO" id="GO:0006099">
    <property type="term" value="P:tricarboxylic acid cycle"/>
    <property type="evidence" value="ECO:0007669"/>
    <property type="project" value="UniProtKB-UniPathway"/>
</dbReference>
<feature type="transmembrane region" description="Helical" evidence="14">
    <location>
        <begin position="51"/>
        <end position="68"/>
    </location>
</feature>
<evidence type="ECO:0000256" key="14">
    <source>
        <dbReference type="SAM" id="Phobius"/>
    </source>
</evidence>
<dbReference type="Pfam" id="PF01127">
    <property type="entry name" value="Sdh_cyt"/>
    <property type="match status" value="1"/>
</dbReference>
<evidence type="ECO:0008006" key="16">
    <source>
        <dbReference type="Google" id="ProtNLM"/>
    </source>
</evidence>
<evidence type="ECO:0000256" key="9">
    <source>
        <dbReference type="ARBA" id="ARBA00022723"/>
    </source>
</evidence>
<evidence type="ECO:0000256" key="6">
    <source>
        <dbReference type="ARBA" id="ARBA00022532"/>
    </source>
</evidence>
<evidence type="ECO:0000256" key="1">
    <source>
        <dbReference type="ARBA" id="ARBA00001971"/>
    </source>
</evidence>
<evidence type="ECO:0000256" key="7">
    <source>
        <dbReference type="ARBA" id="ARBA00022617"/>
    </source>
</evidence>
<accession>A0A381YQT2</accession>
<name>A0A381YQT2_9ZZZZ</name>
<keyword evidence="10" id="KW-0249">Electron transport</keyword>
<evidence type="ECO:0000256" key="10">
    <source>
        <dbReference type="ARBA" id="ARBA00022982"/>
    </source>
</evidence>
<dbReference type="AlphaFoldDB" id="A0A381YQT2"/>
<comment type="function">
    <text evidence="2">Membrane-anchoring subunit of succinate dehydrogenase (SDH).</text>
</comment>
<dbReference type="UniPathway" id="UPA00223"/>
<keyword evidence="8 14" id="KW-0812">Transmembrane</keyword>
<keyword evidence="11 14" id="KW-1133">Transmembrane helix</keyword>
<dbReference type="InterPro" id="IPR000701">
    <property type="entry name" value="SuccDH_FuR_B_TM-su"/>
</dbReference>
<feature type="transmembrane region" description="Helical" evidence="14">
    <location>
        <begin position="9"/>
        <end position="31"/>
    </location>
</feature>
<evidence type="ECO:0000256" key="4">
    <source>
        <dbReference type="ARBA" id="ARBA00005163"/>
    </source>
</evidence>